<name>A0A2H0TY24_9BACT</name>
<evidence type="ECO:0000313" key="2">
    <source>
        <dbReference type="EMBL" id="PIR78128.1"/>
    </source>
</evidence>
<protein>
    <recommendedName>
        <fullName evidence="1">DUF4015 domain-containing protein</fullName>
    </recommendedName>
</protein>
<dbReference type="InterPro" id="IPR025275">
    <property type="entry name" value="DUF4015"/>
</dbReference>
<accession>A0A2H0TY24</accession>
<proteinExistence type="predicted"/>
<dbReference type="EMBL" id="PFBU01000062">
    <property type="protein sequence ID" value="PIR78128.1"/>
    <property type="molecule type" value="Genomic_DNA"/>
</dbReference>
<reference evidence="3" key="1">
    <citation type="submission" date="2017-09" db="EMBL/GenBank/DDBJ databases">
        <title>Depth-based differentiation of microbial function through sediment-hosted aquifers and enrichment of novel symbionts in the deep terrestrial subsurface.</title>
        <authorList>
            <person name="Probst A.J."/>
            <person name="Ladd B."/>
            <person name="Jarett J.K."/>
            <person name="Geller-Mcgrath D.E."/>
            <person name="Sieber C.M.K."/>
            <person name="Emerson J.B."/>
            <person name="Anantharaman K."/>
            <person name="Thomas B.C."/>
            <person name="Malmstrom R."/>
            <person name="Stieglmeier M."/>
            <person name="Klingl A."/>
            <person name="Woyke T."/>
            <person name="Ryan C.M."/>
            <person name="Banfield J.F."/>
        </authorList>
    </citation>
    <scope>NUCLEOTIDE SEQUENCE [LARGE SCALE GENOMIC DNA]</scope>
</reference>
<dbReference type="AlphaFoldDB" id="A0A2H0TY24"/>
<sequence length="93" mass="10611">MMYPSHYPVGHLGFANPANHPGEVIENGMKKGLSYFENTKAQVRPWIQDFNISAVYDASKIRAQIDMVEKYTDAGWMLWNAANRYSMAGLRLE</sequence>
<comment type="caution">
    <text evidence="2">The sequence shown here is derived from an EMBL/GenBank/DDBJ whole genome shotgun (WGS) entry which is preliminary data.</text>
</comment>
<gene>
    <name evidence="2" type="ORF">COU28_03345</name>
</gene>
<evidence type="ECO:0000313" key="3">
    <source>
        <dbReference type="Proteomes" id="UP000230852"/>
    </source>
</evidence>
<evidence type="ECO:0000259" key="1">
    <source>
        <dbReference type="Pfam" id="PF13200"/>
    </source>
</evidence>
<dbReference type="Proteomes" id="UP000230852">
    <property type="component" value="Unassembled WGS sequence"/>
</dbReference>
<organism evidence="2 3">
    <name type="scientific">Candidatus Magasanikbacteria bacterium CG10_big_fil_rev_8_21_14_0_10_36_16</name>
    <dbReference type="NCBI Taxonomy" id="1974645"/>
    <lineage>
        <taxon>Bacteria</taxon>
        <taxon>Candidatus Magasanikiibacteriota</taxon>
    </lineage>
</organism>
<feature type="domain" description="DUF4015" evidence="1">
    <location>
        <begin position="1"/>
        <end position="85"/>
    </location>
</feature>
<dbReference type="Pfam" id="PF13200">
    <property type="entry name" value="DUF4015"/>
    <property type="match status" value="1"/>
</dbReference>